<evidence type="ECO:0000313" key="1">
    <source>
        <dbReference type="EMBL" id="SFJ00219.1"/>
    </source>
</evidence>
<dbReference type="InterPro" id="IPR036116">
    <property type="entry name" value="FN3_sf"/>
</dbReference>
<proteinExistence type="predicted"/>
<dbReference type="PROSITE" id="PS51257">
    <property type="entry name" value="PROKAR_LIPOPROTEIN"/>
    <property type="match status" value="1"/>
</dbReference>
<dbReference type="AlphaFoldDB" id="A0A1I3MTE2"/>
<reference evidence="2" key="1">
    <citation type="submission" date="2016-10" db="EMBL/GenBank/DDBJ databases">
        <authorList>
            <person name="Varghese N."/>
            <person name="Submissions S."/>
        </authorList>
    </citation>
    <scope>NUCLEOTIDE SEQUENCE [LARGE SCALE GENOMIC DNA]</scope>
    <source>
        <strain evidence="2">DSM 28881</strain>
    </source>
</reference>
<dbReference type="Gene3D" id="2.60.40.10">
    <property type="entry name" value="Immunoglobulins"/>
    <property type="match status" value="2"/>
</dbReference>
<accession>A0A1I3MTE2</accession>
<organism evidence="1 2">
    <name type="scientific">Olleya namhaensis</name>
    <dbReference type="NCBI Taxonomy" id="1144750"/>
    <lineage>
        <taxon>Bacteria</taxon>
        <taxon>Pseudomonadati</taxon>
        <taxon>Bacteroidota</taxon>
        <taxon>Flavobacteriia</taxon>
        <taxon>Flavobacteriales</taxon>
        <taxon>Flavobacteriaceae</taxon>
    </lineage>
</organism>
<dbReference type="STRING" id="1144750.SAMN05443431_103296"/>
<evidence type="ECO:0008006" key="3">
    <source>
        <dbReference type="Google" id="ProtNLM"/>
    </source>
</evidence>
<protein>
    <recommendedName>
        <fullName evidence="3">Fibronectin type-III domain-containing protein</fullName>
    </recommendedName>
</protein>
<dbReference type="InterPro" id="IPR013783">
    <property type="entry name" value="Ig-like_fold"/>
</dbReference>
<dbReference type="SUPFAM" id="SSF49265">
    <property type="entry name" value="Fibronectin type III"/>
    <property type="match status" value="1"/>
</dbReference>
<dbReference type="RefSeq" id="WP_090838905.1">
    <property type="nucleotide sequence ID" value="NZ_FORM01000003.1"/>
</dbReference>
<keyword evidence="2" id="KW-1185">Reference proteome</keyword>
<dbReference type="EMBL" id="FORM01000003">
    <property type="protein sequence ID" value="SFJ00219.1"/>
    <property type="molecule type" value="Genomic_DNA"/>
</dbReference>
<dbReference type="Proteomes" id="UP000199559">
    <property type="component" value="Unassembled WGS sequence"/>
</dbReference>
<evidence type="ECO:0000313" key="2">
    <source>
        <dbReference type="Proteomes" id="UP000199559"/>
    </source>
</evidence>
<sequence length="218" mass="24034">MKNISFILTLLVMFSCDDIIEVEDISSSTITVLAPQEGSALTNSNVVFSWEGIEDVENYHIQIANPTFANAIEVIADSLVTNTSFSATLSTNNYEWRVRAENSGYQTAYTSQNFSVTETDAVDISTETVVLLAPADGLVFDTTETINFSWETLLNANSYVVQIATPSFADAIEIIEDETTTATNFSVSALDASNYEWRVKATNLDYQTNYTTQGFTIE</sequence>
<gene>
    <name evidence="1" type="ORF">SAMN05443431_103296</name>
</gene>
<name>A0A1I3MTE2_9FLAO</name>